<comment type="catalytic activity">
    <reaction evidence="10">
        <text>L-alpha-aminoacyl-L-arginine(out) = L-alpha-aminoacyl-L-arginine(in)</text>
        <dbReference type="Rhea" id="RHEA:79367"/>
        <dbReference type="ChEBI" id="CHEBI:229968"/>
    </reaction>
</comment>
<evidence type="ECO:0000256" key="3">
    <source>
        <dbReference type="ARBA" id="ARBA00022448"/>
    </source>
</evidence>
<feature type="transmembrane region" description="Helical" evidence="25">
    <location>
        <begin position="20"/>
        <end position="37"/>
    </location>
</feature>
<dbReference type="AlphaFoldDB" id="A0A917NF52"/>
<comment type="catalytic activity">
    <reaction evidence="15">
        <text>L-arginyl-L-alpha-amino acid(out) = L-arginyl-L-alpha-amino acid(in)</text>
        <dbReference type="Rhea" id="RHEA:79371"/>
        <dbReference type="ChEBI" id="CHEBI:84315"/>
    </reaction>
</comment>
<name>A0A917NF52_9GAMM</name>
<feature type="transmembrane region" description="Helical" evidence="25">
    <location>
        <begin position="327"/>
        <end position="344"/>
    </location>
</feature>
<keyword evidence="6 25" id="KW-0472">Membrane</keyword>
<evidence type="ECO:0000313" key="27">
    <source>
        <dbReference type="EMBL" id="GGI91897.1"/>
    </source>
</evidence>
<evidence type="ECO:0000256" key="7">
    <source>
        <dbReference type="ARBA" id="ARBA00023228"/>
    </source>
</evidence>
<comment type="similarity">
    <text evidence="2">Belongs to the major facilitator superfamily.</text>
</comment>
<dbReference type="RefSeq" id="WP_131777354.1">
    <property type="nucleotide sequence ID" value="NZ_BMOB01000012.1"/>
</dbReference>
<accession>A0A917NF52</accession>
<comment type="caution">
    <text evidence="27">The sequence shown here is derived from an EMBL/GenBank/DDBJ whole genome shotgun (WGS) entry which is preliminary data.</text>
</comment>
<comment type="catalytic activity">
    <reaction evidence="19">
        <text>L-alanyl-L-lysine(out) = L-alanyl-L-lysine(in)</text>
        <dbReference type="Rhea" id="RHEA:79415"/>
        <dbReference type="ChEBI" id="CHEBI:192470"/>
    </reaction>
</comment>
<evidence type="ECO:0000256" key="5">
    <source>
        <dbReference type="ARBA" id="ARBA00022989"/>
    </source>
</evidence>
<dbReference type="InterPro" id="IPR052187">
    <property type="entry name" value="MFSD1"/>
</dbReference>
<feature type="domain" description="Major facilitator superfamily (MFS) profile" evidence="26">
    <location>
        <begin position="21"/>
        <end position="424"/>
    </location>
</feature>
<keyword evidence="7" id="KW-0458">Lysosome</keyword>
<evidence type="ECO:0000256" key="24">
    <source>
        <dbReference type="ARBA" id="ARBA00046376"/>
    </source>
</evidence>
<comment type="subunit">
    <text evidence="24">Homodimer. Interacts with lysosomal protein GLMP (via lumenal domain); the interaction starts while both proteins are still in the endoplasmic reticulum and is required for stabilization of MFSD1 in lysosomes but has no direct effect on its targeting to lysosomes or transporter activity.</text>
</comment>
<evidence type="ECO:0000256" key="20">
    <source>
        <dbReference type="ARBA" id="ARBA00044924"/>
    </source>
</evidence>
<evidence type="ECO:0000256" key="1">
    <source>
        <dbReference type="ARBA" id="ARBA00004155"/>
    </source>
</evidence>
<feature type="transmembrane region" description="Helical" evidence="25">
    <location>
        <begin position="91"/>
        <end position="108"/>
    </location>
</feature>
<comment type="catalytic activity">
    <reaction evidence="16">
        <text>L-lysyl-L-lysine(out) = L-lysyl-L-lysine(in)</text>
        <dbReference type="Rhea" id="RHEA:79403"/>
        <dbReference type="ChEBI" id="CHEBI:229956"/>
    </reaction>
</comment>
<dbReference type="Proteomes" id="UP000630149">
    <property type="component" value="Unassembled WGS sequence"/>
</dbReference>
<dbReference type="PROSITE" id="PS50850">
    <property type="entry name" value="MFS"/>
    <property type="match status" value="1"/>
</dbReference>
<reference evidence="27" key="2">
    <citation type="submission" date="2020-09" db="EMBL/GenBank/DDBJ databases">
        <authorList>
            <person name="Sun Q."/>
            <person name="Ohkuma M."/>
        </authorList>
    </citation>
    <scope>NUCLEOTIDE SEQUENCE</scope>
    <source>
        <strain evidence="27">JCM 13919</strain>
    </source>
</reference>
<evidence type="ECO:0000256" key="17">
    <source>
        <dbReference type="ARBA" id="ARBA00044903"/>
    </source>
</evidence>
<dbReference type="InterPro" id="IPR020846">
    <property type="entry name" value="MFS_dom"/>
</dbReference>
<evidence type="ECO:0000256" key="22">
    <source>
        <dbReference type="ARBA" id="ARBA00045018"/>
    </source>
</evidence>
<sequence length="428" mass="46796">MHPQTEVIDNKLPRFKTLSFGYLVCTIGAIFYCYEFILRIIPGALQSELSAAFGHISASTFGQLSAFYYFAYSPMQLPVGLLMDRFGPRRLLTFACLSCTLGSFMFTYSSSMLIAGSGRFLVGFGSSFAFVGVLSLATYWLPRKYFSLVAGLITTLGMLGLVYGEIKLTEMTIRIGLQPVLFSMVLFGAILSVFIFFIVRDGPGARQLKSLPWPEFCKDVVKVLTSGEVWLIGFVAACLYTSLSVFGELWGKTYLEQAHNLTKVEAAKTISMLFLGWAIGAPVAGFISDLSGRRVLSLVVGAVMSLVCISIILYCPDLSYSSLNILMFFYGVFSATEIIAFVMAKENSGATLTGTVFAATNMIVTLGGVIFQPLVGKLLDTFGDGKMIDGEHIYTVIDYQVALSILPLSLLMVMVVAFFLKDRHTAVV</sequence>
<evidence type="ECO:0000256" key="23">
    <source>
        <dbReference type="ARBA" id="ARBA00045709"/>
    </source>
</evidence>
<evidence type="ECO:0000256" key="4">
    <source>
        <dbReference type="ARBA" id="ARBA00022692"/>
    </source>
</evidence>
<feature type="transmembrane region" description="Helical" evidence="25">
    <location>
        <begin position="396"/>
        <end position="420"/>
    </location>
</feature>
<evidence type="ECO:0000256" key="25">
    <source>
        <dbReference type="SAM" id="Phobius"/>
    </source>
</evidence>
<keyword evidence="3" id="KW-0813">Transport</keyword>
<comment type="catalytic activity">
    <reaction evidence="14">
        <text>L-aspartyl-L-lysine(out) = L-aspartyl-L-lysine(in)</text>
        <dbReference type="Rhea" id="RHEA:79411"/>
        <dbReference type="ChEBI" id="CHEBI:229953"/>
    </reaction>
</comment>
<feature type="transmembrane region" description="Helical" evidence="25">
    <location>
        <begin position="145"/>
        <end position="163"/>
    </location>
</feature>
<dbReference type="OrthoDB" id="5620971at2"/>
<proteinExistence type="inferred from homology"/>
<feature type="transmembrane region" description="Helical" evidence="25">
    <location>
        <begin position="49"/>
        <end position="71"/>
    </location>
</feature>
<evidence type="ECO:0000313" key="28">
    <source>
        <dbReference type="Proteomes" id="UP000630149"/>
    </source>
</evidence>
<comment type="catalytic activity">
    <reaction evidence="12">
        <text>L-lysyl-L-alpha-amino acid(out) = L-lysyl-L-alpha-amino acid(in)</text>
        <dbReference type="Rhea" id="RHEA:79387"/>
        <dbReference type="ChEBI" id="CHEBI:229965"/>
    </reaction>
</comment>
<evidence type="ECO:0000256" key="15">
    <source>
        <dbReference type="ARBA" id="ARBA00044899"/>
    </source>
</evidence>
<comment type="subcellular location">
    <subcellularLocation>
        <location evidence="1">Lysosome membrane</location>
        <topology evidence="1">Multi-pass membrane protein</topology>
    </subcellularLocation>
</comment>
<dbReference type="SUPFAM" id="SSF103473">
    <property type="entry name" value="MFS general substrate transporter"/>
    <property type="match status" value="1"/>
</dbReference>
<keyword evidence="5 25" id="KW-1133">Transmembrane helix</keyword>
<evidence type="ECO:0000256" key="2">
    <source>
        <dbReference type="ARBA" id="ARBA00008335"/>
    </source>
</evidence>
<feature type="transmembrane region" description="Helical" evidence="25">
    <location>
        <begin position="120"/>
        <end position="139"/>
    </location>
</feature>
<evidence type="ECO:0000256" key="11">
    <source>
        <dbReference type="ARBA" id="ARBA00044884"/>
    </source>
</evidence>
<feature type="transmembrane region" description="Helical" evidence="25">
    <location>
        <begin position="270"/>
        <end position="288"/>
    </location>
</feature>
<dbReference type="EMBL" id="BMOB01000012">
    <property type="protein sequence ID" value="GGI91897.1"/>
    <property type="molecule type" value="Genomic_DNA"/>
</dbReference>
<dbReference type="Gene3D" id="1.20.1250.20">
    <property type="entry name" value="MFS general substrate transporter like domains"/>
    <property type="match status" value="2"/>
</dbReference>
<dbReference type="PANTHER" id="PTHR23512:SF3">
    <property type="entry name" value="MAJOR FACILITATOR SUPERFAMILY DOMAIN-CONTAINING PROTEIN 1"/>
    <property type="match status" value="1"/>
</dbReference>
<dbReference type="PANTHER" id="PTHR23512">
    <property type="entry name" value="MAJOR FACILITATOR SUPERFAMILY DOMAIN-CONTAINING PROTEIN 1"/>
    <property type="match status" value="1"/>
</dbReference>
<comment type="catalytic activity">
    <reaction evidence="11">
        <text>L-alpha-aminoacyl-L-histidine(out) = L-alpha-aminoacyl-L-histidine(in)</text>
        <dbReference type="Rhea" id="RHEA:79375"/>
        <dbReference type="ChEBI" id="CHEBI:229967"/>
    </reaction>
</comment>
<comment type="catalytic activity">
    <reaction evidence="18">
        <text>L-histidyl-L-alpha-amino acid(out) = L-histidyl-L-alpha-amino acid(in)</text>
        <dbReference type="Rhea" id="RHEA:79379"/>
        <dbReference type="ChEBI" id="CHEBI:229964"/>
    </reaction>
</comment>
<comment type="function">
    <text evidence="23">Lysosomal dipeptide uniporter that selectively exports lysine, arginine or histidine-containing dipeptides with a net positive charge from the lysosome lumen into the cytosol. Could play a role in a specific type of protein O-glycosylation indirectly regulating macrophages migration and tissue invasion. Also essential for liver homeostasis.</text>
</comment>
<dbReference type="InterPro" id="IPR011701">
    <property type="entry name" value="MFS"/>
</dbReference>
<evidence type="ECO:0000256" key="19">
    <source>
        <dbReference type="ARBA" id="ARBA00044919"/>
    </source>
</evidence>
<feature type="transmembrane region" description="Helical" evidence="25">
    <location>
        <begin position="229"/>
        <end position="250"/>
    </location>
</feature>
<feature type="transmembrane region" description="Helical" evidence="25">
    <location>
        <begin position="294"/>
        <end position="315"/>
    </location>
</feature>
<feature type="transmembrane region" description="Helical" evidence="25">
    <location>
        <begin position="175"/>
        <end position="199"/>
    </location>
</feature>
<evidence type="ECO:0000256" key="16">
    <source>
        <dbReference type="ARBA" id="ARBA00044900"/>
    </source>
</evidence>
<reference evidence="27" key="1">
    <citation type="journal article" date="2014" name="Int. J. Syst. Evol. Microbiol.">
        <title>Complete genome sequence of Corynebacterium casei LMG S-19264T (=DSM 44701T), isolated from a smear-ripened cheese.</title>
        <authorList>
            <consortium name="US DOE Joint Genome Institute (JGI-PGF)"/>
            <person name="Walter F."/>
            <person name="Albersmeier A."/>
            <person name="Kalinowski J."/>
            <person name="Ruckert C."/>
        </authorList>
    </citation>
    <scope>NUCLEOTIDE SEQUENCE</scope>
    <source>
        <strain evidence="27">JCM 13919</strain>
    </source>
</reference>
<evidence type="ECO:0000256" key="9">
    <source>
        <dbReference type="ARBA" id="ARBA00044878"/>
    </source>
</evidence>
<dbReference type="GO" id="GO:0005765">
    <property type="term" value="C:lysosomal membrane"/>
    <property type="evidence" value="ECO:0007669"/>
    <property type="project" value="UniProtKB-SubCell"/>
</dbReference>
<comment type="catalytic activity">
    <reaction evidence="8">
        <text>L-lysyl-L-alanine(out) = L-lysyl-L-alanine(in)</text>
        <dbReference type="Rhea" id="RHEA:79399"/>
        <dbReference type="ChEBI" id="CHEBI:229954"/>
    </reaction>
</comment>
<dbReference type="GO" id="GO:0022857">
    <property type="term" value="F:transmembrane transporter activity"/>
    <property type="evidence" value="ECO:0007669"/>
    <property type="project" value="InterPro"/>
</dbReference>
<keyword evidence="4 25" id="KW-0812">Transmembrane</keyword>
<comment type="catalytic activity">
    <reaction evidence="17">
        <text>L-arginyl-glycine(out) = L-arginyl-glycine(in)</text>
        <dbReference type="Rhea" id="RHEA:79391"/>
        <dbReference type="ChEBI" id="CHEBI:229955"/>
    </reaction>
</comment>
<evidence type="ECO:0000256" key="10">
    <source>
        <dbReference type="ARBA" id="ARBA00044881"/>
    </source>
</evidence>
<comment type="catalytic activity">
    <reaction evidence="13">
        <text>L-alpha-aminoacyl-L-lysine(out) = L-alpha-aminoacyl-L-lysine(in)</text>
        <dbReference type="Rhea" id="RHEA:79383"/>
        <dbReference type="ChEBI" id="CHEBI:229966"/>
    </reaction>
</comment>
<protein>
    <recommendedName>
        <fullName evidence="21">Lysosomal dipeptide transporter MFSD1</fullName>
    </recommendedName>
    <alternativeName>
        <fullName evidence="22">Major facilitator superfamily domain-containing protein 1</fullName>
    </alternativeName>
</protein>
<keyword evidence="28" id="KW-1185">Reference proteome</keyword>
<evidence type="ECO:0000256" key="12">
    <source>
        <dbReference type="ARBA" id="ARBA00044891"/>
    </source>
</evidence>
<organism evidence="27 28">
    <name type="scientific">Legionella impletisoli</name>
    <dbReference type="NCBI Taxonomy" id="343510"/>
    <lineage>
        <taxon>Bacteria</taxon>
        <taxon>Pseudomonadati</taxon>
        <taxon>Pseudomonadota</taxon>
        <taxon>Gammaproteobacteria</taxon>
        <taxon>Legionellales</taxon>
        <taxon>Legionellaceae</taxon>
        <taxon>Legionella</taxon>
    </lineage>
</organism>
<dbReference type="Pfam" id="PF07690">
    <property type="entry name" value="MFS_1"/>
    <property type="match status" value="1"/>
</dbReference>
<dbReference type="InterPro" id="IPR036259">
    <property type="entry name" value="MFS_trans_sf"/>
</dbReference>
<comment type="catalytic activity">
    <reaction evidence="9">
        <text>L-histidyl-glycine(out) = L-histidyl-glycine(in)</text>
        <dbReference type="Rhea" id="RHEA:79395"/>
        <dbReference type="ChEBI" id="CHEBI:229957"/>
    </reaction>
</comment>
<evidence type="ECO:0000256" key="18">
    <source>
        <dbReference type="ARBA" id="ARBA00044912"/>
    </source>
</evidence>
<gene>
    <name evidence="27" type="ORF">GCM10007966_20720</name>
</gene>
<evidence type="ECO:0000256" key="14">
    <source>
        <dbReference type="ARBA" id="ARBA00044898"/>
    </source>
</evidence>
<feature type="transmembrane region" description="Helical" evidence="25">
    <location>
        <begin position="356"/>
        <end position="375"/>
    </location>
</feature>
<evidence type="ECO:0000259" key="26">
    <source>
        <dbReference type="PROSITE" id="PS50850"/>
    </source>
</evidence>
<evidence type="ECO:0000256" key="6">
    <source>
        <dbReference type="ARBA" id="ARBA00023136"/>
    </source>
</evidence>
<evidence type="ECO:0000256" key="21">
    <source>
        <dbReference type="ARBA" id="ARBA00044985"/>
    </source>
</evidence>
<evidence type="ECO:0000256" key="8">
    <source>
        <dbReference type="ARBA" id="ARBA00044876"/>
    </source>
</evidence>
<comment type="catalytic activity">
    <reaction evidence="20">
        <text>L-lysyl-glycine(out) = L-lysyl-glycine(in)</text>
        <dbReference type="Rhea" id="RHEA:79407"/>
        <dbReference type="ChEBI" id="CHEBI:191202"/>
    </reaction>
</comment>
<evidence type="ECO:0000256" key="13">
    <source>
        <dbReference type="ARBA" id="ARBA00044893"/>
    </source>
</evidence>